<keyword evidence="1" id="KW-0175">Coiled coil</keyword>
<dbReference type="Proteomes" id="UP001295423">
    <property type="component" value="Unassembled WGS sequence"/>
</dbReference>
<name>A0AAD2FLQ5_9STRA</name>
<evidence type="ECO:0000313" key="3">
    <source>
        <dbReference type="EMBL" id="CAJ1942370.1"/>
    </source>
</evidence>
<comment type="caution">
    <text evidence="3">The sequence shown here is derived from an EMBL/GenBank/DDBJ whole genome shotgun (WGS) entry which is preliminary data.</text>
</comment>
<feature type="coiled-coil region" evidence="1">
    <location>
        <begin position="21"/>
        <end position="83"/>
    </location>
</feature>
<evidence type="ECO:0000256" key="1">
    <source>
        <dbReference type="SAM" id="Coils"/>
    </source>
</evidence>
<gene>
    <name evidence="3" type="ORF">CYCCA115_LOCUS7913</name>
</gene>
<sequence>MEEVFLQEMVRDREIQIGMIRKKLEDQEKKLELTKKSLEETKKIYTENHLSHQMELDELMQKQSKLLSQYKDANEELDLKKQQQGPQLQVYNEVMSSLETAEGDEAAQDSSYVTRMQAQLCKAMHSMGMVETQLALSTTQVEGLQKQLRESKTTLIEDKTQVELKLMNDLVLADNARKEVSEKVTKQTEEFTAQKDALLEKFEEQQEQQDEEKEGEEEEEEEEDDEEEKAELTEILVEGREEIARLEAENAKEKAKLEELKQKVIALKGEELVDALCAQIAEDCGVGTEEAEEE</sequence>
<dbReference type="AlphaFoldDB" id="A0AAD2FLQ5"/>
<keyword evidence="4" id="KW-1185">Reference proteome</keyword>
<accession>A0AAD2FLQ5</accession>
<reference evidence="3" key="1">
    <citation type="submission" date="2023-08" db="EMBL/GenBank/DDBJ databases">
        <authorList>
            <person name="Audoor S."/>
            <person name="Bilcke G."/>
        </authorList>
    </citation>
    <scope>NUCLEOTIDE SEQUENCE</scope>
</reference>
<protein>
    <submittedName>
        <fullName evidence="3">Uncharacterized protein</fullName>
    </submittedName>
</protein>
<proteinExistence type="predicted"/>
<feature type="region of interest" description="Disordered" evidence="2">
    <location>
        <begin position="204"/>
        <end position="232"/>
    </location>
</feature>
<feature type="compositionally biased region" description="Acidic residues" evidence="2">
    <location>
        <begin position="205"/>
        <end position="229"/>
    </location>
</feature>
<organism evidence="3 4">
    <name type="scientific">Cylindrotheca closterium</name>
    <dbReference type="NCBI Taxonomy" id="2856"/>
    <lineage>
        <taxon>Eukaryota</taxon>
        <taxon>Sar</taxon>
        <taxon>Stramenopiles</taxon>
        <taxon>Ochrophyta</taxon>
        <taxon>Bacillariophyta</taxon>
        <taxon>Bacillariophyceae</taxon>
        <taxon>Bacillariophycidae</taxon>
        <taxon>Bacillariales</taxon>
        <taxon>Bacillariaceae</taxon>
        <taxon>Cylindrotheca</taxon>
    </lineage>
</organism>
<evidence type="ECO:0000313" key="4">
    <source>
        <dbReference type="Proteomes" id="UP001295423"/>
    </source>
</evidence>
<dbReference type="EMBL" id="CAKOGP040001112">
    <property type="protein sequence ID" value="CAJ1942370.1"/>
    <property type="molecule type" value="Genomic_DNA"/>
</dbReference>
<evidence type="ECO:0000256" key="2">
    <source>
        <dbReference type="SAM" id="MobiDB-lite"/>
    </source>
</evidence>